<dbReference type="AlphaFoldDB" id="A0A382QPQ5"/>
<dbReference type="EMBL" id="UINC01115707">
    <property type="protein sequence ID" value="SVC86937.1"/>
    <property type="molecule type" value="Genomic_DNA"/>
</dbReference>
<reference evidence="1" key="1">
    <citation type="submission" date="2018-05" db="EMBL/GenBank/DDBJ databases">
        <authorList>
            <person name="Lanie J.A."/>
            <person name="Ng W.-L."/>
            <person name="Kazmierczak K.M."/>
            <person name="Andrzejewski T.M."/>
            <person name="Davidsen T.M."/>
            <person name="Wayne K.J."/>
            <person name="Tettelin H."/>
            <person name="Glass J.I."/>
            <person name="Rusch D."/>
            <person name="Podicherti R."/>
            <person name="Tsui H.-C.T."/>
            <person name="Winkler M.E."/>
        </authorList>
    </citation>
    <scope>NUCLEOTIDE SEQUENCE</scope>
</reference>
<evidence type="ECO:0000313" key="1">
    <source>
        <dbReference type="EMBL" id="SVC86937.1"/>
    </source>
</evidence>
<organism evidence="1">
    <name type="scientific">marine metagenome</name>
    <dbReference type="NCBI Taxonomy" id="408172"/>
    <lineage>
        <taxon>unclassified sequences</taxon>
        <taxon>metagenomes</taxon>
        <taxon>ecological metagenomes</taxon>
    </lineage>
</organism>
<feature type="non-terminal residue" evidence="1">
    <location>
        <position position="1"/>
    </location>
</feature>
<sequence length="26" mass="2809">VVQHIRDRTSVSVVEAVPAAREFEGG</sequence>
<protein>
    <submittedName>
        <fullName evidence="1">Uncharacterized protein</fullName>
    </submittedName>
</protein>
<accession>A0A382QPQ5</accession>
<name>A0A382QPQ5_9ZZZZ</name>
<gene>
    <name evidence="1" type="ORF">METZ01_LOCUS339791</name>
</gene>
<proteinExistence type="predicted"/>